<evidence type="ECO:0000256" key="6">
    <source>
        <dbReference type="SAM" id="MobiDB-lite"/>
    </source>
</evidence>
<evidence type="ECO:0000259" key="7">
    <source>
        <dbReference type="Pfam" id="PF22544"/>
    </source>
</evidence>
<evidence type="ECO:0000313" key="8">
    <source>
        <dbReference type="EMBL" id="TSK98410.1"/>
    </source>
</evidence>
<name>A0A556TWF7_BAGYA</name>
<proteinExistence type="predicted"/>
<sequence>MEKLLMLSFRAKAKSLSVSYSLAHTDRAAPDVTDEQPVVLDFTKDEPSFIGKPASRQLLITNHTAISASFLIEADVFRGNRSKESDKKTNHGGHRLDTPLRVMQSKKIEEKEYEEFVRGLLAHGKGLAFLVEPEKGTIGPFETVSINITAHSDMWGVYEDQLICKVGNLDPTLIPLRISVRGCPIYFQMIGPQPKNQNQGPIIRFGTHISGGDTMSRSLRLNNSSTHDIRLDWLTYNKEPEDRKLIDLHVAYGESFPLKDIDGNEVVRDPNPCVAFLPSLVQRQTPSTEERSSSLRSASEASYFDEEQCEKEEDREAQISLPAVKKLFSVFIHPHEGCASDYPYCITPQQTVVPAGGSSTIHVSFTPLTLSDPAASHTCVGYALGFMSLDSQVPSSLVGKVTRAQNYELQPLRLDMLACVKPAITAASDLLDGRALRQEFVSLRTLQLLNSTDIPLSFKLTTQWPFSLGQHAHRVGSSSSSNTHGHTESKNTLLLPPKHNMQVKVAFHLSASLLTCQSEPCTEAPPSVTLLCDERGERGLRFQQSLSIQYSNNSVQSVALRAHLALPTLHLSSDTLDFGICYVGQTRVKEVYLSNRGGSSSLWNALLGVDAEKKSKVFTVTPKHGLIHPVESSSSLSRQALDISFTPRDQESFQTTLTVQGILGEPCLTLHIQGRGSFDEKYISQTPYT</sequence>
<dbReference type="AlphaFoldDB" id="A0A556TWF7"/>
<keyword evidence="4" id="KW-0969">Cilium</keyword>
<reference evidence="8 9" key="1">
    <citation type="journal article" date="2019" name="Genome Biol. Evol.">
        <title>Whole-Genome Sequencing of the Giant Devil Catfish, Bagarius yarrelli.</title>
        <authorList>
            <person name="Jiang W."/>
            <person name="Lv Y."/>
            <person name="Cheng L."/>
            <person name="Yang K."/>
            <person name="Chao B."/>
            <person name="Wang X."/>
            <person name="Li Y."/>
            <person name="Pan X."/>
            <person name="You X."/>
            <person name="Zhang Y."/>
            <person name="Yang J."/>
            <person name="Li J."/>
            <person name="Zhang X."/>
            <person name="Liu S."/>
            <person name="Sun C."/>
            <person name="Yang J."/>
            <person name="Shi Q."/>
        </authorList>
    </citation>
    <scope>NUCLEOTIDE SEQUENCE [LARGE SCALE GENOMIC DNA]</scope>
    <source>
        <strain evidence="8">JWS20170419001</strain>
        <tissue evidence="8">Muscle</tissue>
    </source>
</reference>
<dbReference type="InterPro" id="IPR013783">
    <property type="entry name" value="Ig-like_fold"/>
</dbReference>
<dbReference type="GO" id="GO:0005737">
    <property type="term" value="C:cytoplasm"/>
    <property type="evidence" value="ECO:0007669"/>
    <property type="project" value="UniProtKB-SubCell"/>
</dbReference>
<dbReference type="InterPro" id="IPR033304">
    <property type="entry name" value="DLEC1"/>
</dbReference>
<dbReference type="EMBL" id="VCAZ01000024">
    <property type="protein sequence ID" value="TSK98410.1"/>
    <property type="molecule type" value="Genomic_DNA"/>
</dbReference>
<organism evidence="8 9">
    <name type="scientific">Bagarius yarrelli</name>
    <name type="common">Goonch</name>
    <name type="synonym">Bagrus yarrelli</name>
    <dbReference type="NCBI Taxonomy" id="175774"/>
    <lineage>
        <taxon>Eukaryota</taxon>
        <taxon>Metazoa</taxon>
        <taxon>Chordata</taxon>
        <taxon>Craniata</taxon>
        <taxon>Vertebrata</taxon>
        <taxon>Euteleostomi</taxon>
        <taxon>Actinopterygii</taxon>
        <taxon>Neopterygii</taxon>
        <taxon>Teleostei</taxon>
        <taxon>Ostariophysi</taxon>
        <taxon>Siluriformes</taxon>
        <taxon>Sisoridae</taxon>
        <taxon>Sisorinae</taxon>
        <taxon>Bagarius</taxon>
    </lineage>
</organism>
<dbReference type="PANTHER" id="PTHR46348:SF1">
    <property type="entry name" value="DELETED IN LUNG AND ESOPHAGEAL CANCER PROTEIN 1"/>
    <property type="match status" value="1"/>
</dbReference>
<dbReference type="InterPro" id="IPR053879">
    <property type="entry name" value="HYDIN_VesB_CFA65-like_Ig"/>
</dbReference>
<dbReference type="Pfam" id="PF22544">
    <property type="entry name" value="HYDIN_VesB_CFA65-like_Ig"/>
    <property type="match status" value="1"/>
</dbReference>
<dbReference type="OrthoDB" id="2115465at2759"/>
<evidence type="ECO:0000256" key="1">
    <source>
        <dbReference type="ARBA" id="ARBA00004138"/>
    </source>
</evidence>
<evidence type="ECO:0000313" key="9">
    <source>
        <dbReference type="Proteomes" id="UP000319801"/>
    </source>
</evidence>
<keyword evidence="3" id="KW-0963">Cytoplasm</keyword>
<evidence type="ECO:0000256" key="4">
    <source>
        <dbReference type="ARBA" id="ARBA00023069"/>
    </source>
</evidence>
<protein>
    <submittedName>
        <fullName evidence="8">Deleted in lung and esophageal cancer protein 1</fullName>
    </submittedName>
</protein>
<feature type="region of interest" description="Disordered" evidence="6">
    <location>
        <begin position="284"/>
        <end position="306"/>
    </location>
</feature>
<dbReference type="GO" id="GO:0008285">
    <property type="term" value="P:negative regulation of cell population proliferation"/>
    <property type="evidence" value="ECO:0007669"/>
    <property type="project" value="InterPro"/>
</dbReference>
<dbReference type="GO" id="GO:0015631">
    <property type="term" value="F:tubulin binding"/>
    <property type="evidence" value="ECO:0007669"/>
    <property type="project" value="TreeGrafter"/>
</dbReference>
<keyword evidence="9" id="KW-1185">Reference proteome</keyword>
<feature type="domain" description="HYDIN/VesB/CFA65-like Ig-like" evidence="7">
    <location>
        <begin position="567"/>
        <end position="673"/>
    </location>
</feature>
<keyword evidence="5" id="KW-0966">Cell projection</keyword>
<comment type="caution">
    <text evidence="8">The sequence shown here is derived from an EMBL/GenBank/DDBJ whole genome shotgun (WGS) entry which is preliminary data.</text>
</comment>
<evidence type="ECO:0000256" key="2">
    <source>
        <dbReference type="ARBA" id="ARBA00004496"/>
    </source>
</evidence>
<evidence type="ECO:0000256" key="3">
    <source>
        <dbReference type="ARBA" id="ARBA00022490"/>
    </source>
</evidence>
<comment type="subcellular location">
    <subcellularLocation>
        <location evidence="1">Cell projection</location>
        <location evidence="1">Cilium</location>
    </subcellularLocation>
    <subcellularLocation>
        <location evidence="2">Cytoplasm</location>
    </subcellularLocation>
</comment>
<dbReference type="Proteomes" id="UP000319801">
    <property type="component" value="Unassembled WGS sequence"/>
</dbReference>
<evidence type="ECO:0000256" key="5">
    <source>
        <dbReference type="ARBA" id="ARBA00023273"/>
    </source>
</evidence>
<accession>A0A556TWF7</accession>
<gene>
    <name evidence="8" type="ORF">Baya_5324</name>
</gene>
<dbReference type="GO" id="GO:0005929">
    <property type="term" value="C:cilium"/>
    <property type="evidence" value="ECO:0007669"/>
    <property type="project" value="UniProtKB-SubCell"/>
</dbReference>
<dbReference type="PANTHER" id="PTHR46348">
    <property type="entry name" value="DELETED IN LUNG AND ESOPHAGEAL CANCER PROTEIN 1"/>
    <property type="match status" value="1"/>
</dbReference>
<dbReference type="Gene3D" id="2.60.40.10">
    <property type="entry name" value="Immunoglobulins"/>
    <property type="match status" value="2"/>
</dbReference>